<organism evidence="2 3">
    <name type="scientific">Oncorhynchus mykiss</name>
    <name type="common">Rainbow trout</name>
    <name type="synonym">Salmo gairdneri</name>
    <dbReference type="NCBI Taxonomy" id="8022"/>
    <lineage>
        <taxon>Eukaryota</taxon>
        <taxon>Metazoa</taxon>
        <taxon>Chordata</taxon>
        <taxon>Craniata</taxon>
        <taxon>Vertebrata</taxon>
        <taxon>Euteleostomi</taxon>
        <taxon>Actinopterygii</taxon>
        <taxon>Neopterygii</taxon>
        <taxon>Teleostei</taxon>
        <taxon>Protacanthopterygii</taxon>
        <taxon>Salmoniformes</taxon>
        <taxon>Salmonidae</taxon>
        <taxon>Salmoninae</taxon>
        <taxon>Oncorhynchus</taxon>
    </lineage>
</organism>
<proteinExistence type="predicted"/>
<reference evidence="2" key="1">
    <citation type="journal article" date="2014" name="Nat. Commun.">
        <title>The rainbow trout genome provides novel insights into evolution after whole-genome duplication in vertebrates.</title>
        <authorList>
            <person name="Berthelot C."/>
            <person name="Brunet F."/>
            <person name="Chalopin D."/>
            <person name="Juanchich A."/>
            <person name="Bernard M."/>
            <person name="Noel B."/>
            <person name="Bento P."/>
            <person name="Da Silva C."/>
            <person name="Labadie K."/>
            <person name="Alberti A."/>
            <person name="Aury J.M."/>
            <person name="Louis A."/>
            <person name="Dehais P."/>
            <person name="Bardou P."/>
            <person name="Montfort J."/>
            <person name="Klopp C."/>
            <person name="Cabau C."/>
            <person name="Gaspin C."/>
            <person name="Thorgaard G.H."/>
            <person name="Boussaha M."/>
            <person name="Quillet E."/>
            <person name="Guyomard R."/>
            <person name="Galiana D."/>
            <person name="Bobe J."/>
            <person name="Volff J.N."/>
            <person name="Genet C."/>
            <person name="Wincker P."/>
            <person name="Jaillon O."/>
            <person name="Roest Crollius H."/>
            <person name="Guiguen Y."/>
        </authorList>
    </citation>
    <scope>NUCLEOTIDE SEQUENCE [LARGE SCALE GENOMIC DNA]</scope>
</reference>
<accession>A0A060XNN0</accession>
<feature type="signal peptide" evidence="1">
    <location>
        <begin position="1"/>
        <end position="22"/>
    </location>
</feature>
<reference evidence="2" key="2">
    <citation type="submission" date="2014-03" db="EMBL/GenBank/DDBJ databases">
        <authorList>
            <person name="Genoscope - CEA"/>
        </authorList>
    </citation>
    <scope>NUCLEOTIDE SEQUENCE</scope>
</reference>
<dbReference type="PaxDb" id="8022-A0A060XNN0"/>
<protein>
    <recommendedName>
        <fullName evidence="4">Secreted protein</fullName>
    </recommendedName>
</protein>
<evidence type="ECO:0000313" key="2">
    <source>
        <dbReference type="EMBL" id="CDQ80817.1"/>
    </source>
</evidence>
<dbReference type="STRING" id="8022.A0A060XNN0"/>
<dbReference type="Proteomes" id="UP000193380">
    <property type="component" value="Unassembled WGS sequence"/>
</dbReference>
<evidence type="ECO:0008006" key="4">
    <source>
        <dbReference type="Google" id="ProtNLM"/>
    </source>
</evidence>
<dbReference type="EMBL" id="FR905661">
    <property type="protein sequence ID" value="CDQ80817.1"/>
    <property type="molecule type" value="Genomic_DNA"/>
</dbReference>
<gene>
    <name evidence="2" type="ORF">GSONMT00018910001</name>
</gene>
<name>A0A060XNN0_ONCMY</name>
<evidence type="ECO:0000256" key="1">
    <source>
        <dbReference type="SAM" id="SignalP"/>
    </source>
</evidence>
<feature type="chain" id="PRO_5001595338" description="Secreted protein" evidence="1">
    <location>
        <begin position="23"/>
        <end position="89"/>
    </location>
</feature>
<sequence>MVWLLTKLLGVTLYFLQVLVLSNLDYCPVVWSSAARKDLVKLQLPQNGAAHLALNCNQRADKNTMHASLSWLRVEERLTASLLLFYKKR</sequence>
<evidence type="ECO:0000313" key="3">
    <source>
        <dbReference type="Proteomes" id="UP000193380"/>
    </source>
</evidence>
<dbReference type="AlphaFoldDB" id="A0A060XNN0"/>
<keyword evidence="1" id="KW-0732">Signal</keyword>